<protein>
    <submittedName>
        <fullName evidence="1">Uncharacterized protein</fullName>
    </submittedName>
</protein>
<dbReference type="Proteomes" id="UP000284660">
    <property type="component" value="Unassembled WGS sequence"/>
</dbReference>
<evidence type="ECO:0000313" key="2">
    <source>
        <dbReference type="Proteomes" id="UP000284660"/>
    </source>
</evidence>
<name>A0A3R6DSZ5_PARDI</name>
<comment type="caution">
    <text evidence="1">The sequence shown here is derived from an EMBL/GenBank/DDBJ whole genome shotgun (WGS) entry which is preliminary data.</text>
</comment>
<proteinExistence type="predicted"/>
<dbReference type="EMBL" id="QSJN01000011">
    <property type="protein sequence ID" value="RHD72480.1"/>
    <property type="molecule type" value="Genomic_DNA"/>
</dbReference>
<evidence type="ECO:0000313" key="1">
    <source>
        <dbReference type="EMBL" id="RHD72480.1"/>
    </source>
</evidence>
<dbReference type="AlphaFoldDB" id="A0A3R6DSZ5"/>
<organism evidence="1 2">
    <name type="scientific">Parabacteroides distasonis</name>
    <dbReference type="NCBI Taxonomy" id="823"/>
    <lineage>
        <taxon>Bacteria</taxon>
        <taxon>Pseudomonadati</taxon>
        <taxon>Bacteroidota</taxon>
        <taxon>Bacteroidia</taxon>
        <taxon>Bacteroidales</taxon>
        <taxon>Tannerellaceae</taxon>
        <taxon>Parabacteroides</taxon>
    </lineage>
</organism>
<accession>A0A3R6DSZ5</accession>
<gene>
    <name evidence="1" type="ORF">DW782_16635</name>
</gene>
<dbReference type="RefSeq" id="WP_121961106.1">
    <property type="nucleotide sequence ID" value="NZ_CAXSKO010000001.1"/>
</dbReference>
<sequence length="67" mass="8008">MKKKKDLEDIKHTWKCNSLEIEKEMKRIADNIFGYNPKTDPRDPLFRKTLSWSVKKEGKGKKNEKND</sequence>
<reference evidence="1 2" key="1">
    <citation type="submission" date="2018-08" db="EMBL/GenBank/DDBJ databases">
        <title>A genome reference for cultivated species of the human gut microbiota.</title>
        <authorList>
            <person name="Zou Y."/>
            <person name="Xue W."/>
            <person name="Luo G."/>
        </authorList>
    </citation>
    <scope>NUCLEOTIDE SEQUENCE [LARGE SCALE GENOMIC DNA]</scope>
    <source>
        <strain evidence="1 2">AM30-4</strain>
    </source>
</reference>